<gene>
    <name evidence="1" type="primary">WBGene00091042</name>
</gene>
<accession>A0A2A6BXD7</accession>
<sequence>MLSSNQMTPLDESLITLSMQDLSKLESLPRELVWMIIEYIPETVLDLRLASRSLKLSVDELAQTGQFMQELIIRRRDWLNPPELVIEVETLECYSKLFELRLKFGELFSELSKRISREEVDSEPSDYMKYTLPLTKNDDIPIILDYLRECMGRRIKTVRLLHVKDRNMKKAVPRLLEGIQFANYVVKLKSLSEEVGKLLLQRIMTAGVESLELSLDSSGITDPVQFLLDLSSHVSCLGIGSRSFRKTAPLQFDQVVIILEMFSRKLDRLKLRESVFFKPLNSESANTLRQRLPYLDKNICFWAACEPNKNNIRYRENDYIVQVDERWLRVIHKSRQFEGLDGYL</sequence>
<proteinExistence type="predicted"/>
<dbReference type="AlphaFoldDB" id="A0A2A6BXD7"/>
<dbReference type="Proteomes" id="UP000005239">
    <property type="component" value="Unassembled WGS sequence"/>
</dbReference>
<keyword evidence="2" id="KW-1185">Reference proteome</keyword>
<reference evidence="1" key="2">
    <citation type="submission" date="2022-06" db="UniProtKB">
        <authorList>
            <consortium name="EnsemblMetazoa"/>
        </authorList>
    </citation>
    <scope>IDENTIFICATION</scope>
    <source>
        <strain evidence="1">PS312</strain>
    </source>
</reference>
<accession>A0A8R1Y554</accession>
<name>A0A2A6BXD7_PRIPA</name>
<reference evidence="2" key="1">
    <citation type="journal article" date="2008" name="Nat. Genet.">
        <title>The Pristionchus pacificus genome provides a unique perspective on nematode lifestyle and parasitism.</title>
        <authorList>
            <person name="Dieterich C."/>
            <person name="Clifton S.W."/>
            <person name="Schuster L.N."/>
            <person name="Chinwalla A."/>
            <person name="Delehaunty K."/>
            <person name="Dinkelacker I."/>
            <person name="Fulton L."/>
            <person name="Fulton R."/>
            <person name="Godfrey J."/>
            <person name="Minx P."/>
            <person name="Mitreva M."/>
            <person name="Roeseler W."/>
            <person name="Tian H."/>
            <person name="Witte H."/>
            <person name="Yang S.P."/>
            <person name="Wilson R.K."/>
            <person name="Sommer R.J."/>
        </authorList>
    </citation>
    <scope>NUCLEOTIDE SEQUENCE [LARGE SCALE GENOMIC DNA]</scope>
    <source>
        <strain evidence="2">PS312</strain>
    </source>
</reference>
<evidence type="ECO:0000313" key="1">
    <source>
        <dbReference type="EnsemblMetazoa" id="PPA01488.1"/>
    </source>
</evidence>
<dbReference type="EnsemblMetazoa" id="PPA01488.1">
    <property type="protein sequence ID" value="PPA01488.1"/>
    <property type="gene ID" value="WBGene00091042"/>
</dbReference>
<evidence type="ECO:0000313" key="2">
    <source>
        <dbReference type="Proteomes" id="UP000005239"/>
    </source>
</evidence>
<organism evidence="1 2">
    <name type="scientific">Pristionchus pacificus</name>
    <name type="common">Parasitic nematode worm</name>
    <dbReference type="NCBI Taxonomy" id="54126"/>
    <lineage>
        <taxon>Eukaryota</taxon>
        <taxon>Metazoa</taxon>
        <taxon>Ecdysozoa</taxon>
        <taxon>Nematoda</taxon>
        <taxon>Chromadorea</taxon>
        <taxon>Rhabditida</taxon>
        <taxon>Rhabditina</taxon>
        <taxon>Diplogasteromorpha</taxon>
        <taxon>Diplogasteroidea</taxon>
        <taxon>Neodiplogasteridae</taxon>
        <taxon>Pristionchus</taxon>
    </lineage>
</organism>
<protein>
    <submittedName>
        <fullName evidence="1">Uncharacterized protein</fullName>
    </submittedName>
</protein>